<evidence type="ECO:0000256" key="6">
    <source>
        <dbReference type="ARBA" id="ARBA00022490"/>
    </source>
</evidence>
<sequence length="464" mass="50525">MEKSYDIAIIGGGTGGYVAAIRARQLGFTVALIEKDKLGGTCLHNGCIPTKSLLNTSNLIKTANQLSEFGISEVLNFNYEKIIDKKNKTVDTLYNGVSSLMKKHQIDVYYGHGRILGPSIFSPMAGTIAVETENDSIIIKNDYVIIATGSKPIELDFLPFDGEFVLSSKEFLSQKKLPKSVGIIGGGVIGLELASILSNLNVDVTIIEGSQNIIPNEDKDVIRTLKKHLEQSNVKITTDFKISNQSVTVDNGVSIKYNDETLNFEQVIVAIGRKANIDDIGLNNTKAKFNTYIETNEFYQTADSHIYAIGDVLNTYQLAHVASKEGIIAVEHIKGLNPITLNYDTVPRCIYTNLEVGVVGPTEEQLKEKGIEYNVSVLPLQAVGKAIIENGGEGFVKLITDKDNMLLGASIVGPNATEIINELSLASFLNSSVEELYNSVHAHPSISEGIMESALLIDERGIHF</sequence>
<dbReference type="InterPro" id="IPR012999">
    <property type="entry name" value="Pyr_OxRdtase_I_AS"/>
</dbReference>
<evidence type="ECO:0000259" key="18">
    <source>
        <dbReference type="Pfam" id="PF02852"/>
    </source>
</evidence>
<evidence type="ECO:0000256" key="15">
    <source>
        <dbReference type="PIRSR" id="PIRSR000350-3"/>
    </source>
</evidence>
<evidence type="ECO:0000256" key="8">
    <source>
        <dbReference type="ARBA" id="ARBA00022827"/>
    </source>
</evidence>
<evidence type="ECO:0000313" key="20">
    <source>
        <dbReference type="EMBL" id="WOS96500.1"/>
    </source>
</evidence>
<dbReference type="EC" id="1.8.1.4" evidence="4 17"/>
<dbReference type="PIRSF" id="PIRSF000350">
    <property type="entry name" value="Mercury_reductase_MerA"/>
    <property type="match status" value="1"/>
</dbReference>
<reference evidence="21" key="1">
    <citation type="submission" date="2017-09" db="EMBL/GenBank/DDBJ databases">
        <title>Bacterial strain isolated from the female urinary microbiota.</title>
        <authorList>
            <person name="Thomas-White K."/>
            <person name="Kumar N."/>
            <person name="Forster S."/>
            <person name="Putonti C."/>
            <person name="Lawley T."/>
            <person name="Wolfe A.J."/>
        </authorList>
    </citation>
    <scope>NUCLEOTIDE SEQUENCE [LARGE SCALE GENOMIC DNA]</scope>
    <source>
        <strain evidence="21">UMB0959</strain>
    </source>
</reference>
<evidence type="ECO:0000256" key="1">
    <source>
        <dbReference type="ARBA" id="ARBA00002052"/>
    </source>
</evidence>
<comment type="function">
    <text evidence="1">Lipoamide dehydrogenase is a component of the alpha-ketoacid dehydrogenase complexes.</text>
</comment>
<evidence type="ECO:0000259" key="19">
    <source>
        <dbReference type="Pfam" id="PF07992"/>
    </source>
</evidence>
<protein>
    <recommendedName>
        <fullName evidence="5 17">Dihydrolipoyl dehydrogenase</fullName>
        <ecNumber evidence="4 17">1.8.1.4</ecNumber>
    </recommendedName>
</protein>
<dbReference type="Gene3D" id="3.50.50.60">
    <property type="entry name" value="FAD/NAD(P)-binding domain"/>
    <property type="match status" value="2"/>
</dbReference>
<keyword evidence="12 17" id="KW-0676">Redox-active center</keyword>
<keyword evidence="6" id="KW-0963">Cytoplasm</keyword>
<evidence type="ECO:0000256" key="7">
    <source>
        <dbReference type="ARBA" id="ARBA00022630"/>
    </source>
</evidence>
<evidence type="ECO:0000256" key="2">
    <source>
        <dbReference type="ARBA" id="ARBA00004496"/>
    </source>
</evidence>
<dbReference type="GO" id="GO:0050660">
    <property type="term" value="F:flavin adenine dinucleotide binding"/>
    <property type="evidence" value="ECO:0007669"/>
    <property type="project" value="InterPro"/>
</dbReference>
<dbReference type="PRINTS" id="PR00368">
    <property type="entry name" value="FADPNR"/>
</dbReference>
<evidence type="ECO:0000256" key="14">
    <source>
        <dbReference type="PIRSR" id="PIRSR000350-2"/>
    </source>
</evidence>
<dbReference type="Gene3D" id="3.30.390.30">
    <property type="match status" value="1"/>
</dbReference>
<dbReference type="EMBL" id="CP136964">
    <property type="protein sequence ID" value="WOS96500.1"/>
    <property type="molecule type" value="Genomic_DNA"/>
</dbReference>
<dbReference type="Proteomes" id="UP000243626">
    <property type="component" value="Chromosome"/>
</dbReference>
<comment type="miscellaneous">
    <text evidence="17">The active site is a redox-active disulfide bond.</text>
</comment>
<evidence type="ECO:0000313" key="21">
    <source>
        <dbReference type="Proteomes" id="UP000243626"/>
    </source>
</evidence>
<feature type="binding site" evidence="15">
    <location>
        <position position="113"/>
    </location>
    <ligand>
        <name>FAD</name>
        <dbReference type="ChEBI" id="CHEBI:57692"/>
    </ligand>
</feature>
<evidence type="ECO:0000256" key="12">
    <source>
        <dbReference type="ARBA" id="ARBA00023284"/>
    </source>
</evidence>
<comment type="similarity">
    <text evidence="3 17">Belongs to the class-I pyridine nucleotide-disulfide oxidoreductase family.</text>
</comment>
<dbReference type="GO" id="GO:0004148">
    <property type="term" value="F:dihydrolipoyl dehydrogenase (NADH) activity"/>
    <property type="evidence" value="ECO:0007669"/>
    <property type="project" value="UniProtKB-EC"/>
</dbReference>
<dbReference type="AlphaFoldDB" id="A0AAF1BNS7"/>
<gene>
    <name evidence="20" type="primary">lpdA</name>
    <name evidence="20" type="ORF">CJ229_001790</name>
</gene>
<proteinExistence type="inferred from homology"/>
<dbReference type="NCBIfam" id="TIGR01350">
    <property type="entry name" value="lipoamide_DH"/>
    <property type="match status" value="1"/>
</dbReference>
<feature type="binding site" evidence="15">
    <location>
        <begin position="185"/>
        <end position="192"/>
    </location>
    <ligand>
        <name>NAD(+)</name>
        <dbReference type="ChEBI" id="CHEBI:57540"/>
    </ligand>
</feature>
<evidence type="ECO:0000256" key="16">
    <source>
        <dbReference type="PIRSR" id="PIRSR000350-4"/>
    </source>
</evidence>
<dbReference type="InterPro" id="IPR023753">
    <property type="entry name" value="FAD/NAD-binding_dom"/>
</dbReference>
<feature type="domain" description="FAD/NAD(P)-binding" evidence="19">
    <location>
        <begin position="5"/>
        <end position="326"/>
    </location>
</feature>
<dbReference type="InterPro" id="IPR050151">
    <property type="entry name" value="Class-I_Pyr_Nuc-Dis_Oxidored"/>
</dbReference>
<dbReference type="RefSeq" id="WP_102167325.1">
    <property type="nucleotide sequence ID" value="NZ_CP136964.1"/>
</dbReference>
<keyword evidence="7 17" id="KW-0285">Flavoprotein</keyword>
<dbReference type="PANTHER" id="PTHR22912">
    <property type="entry name" value="DISULFIDE OXIDOREDUCTASE"/>
    <property type="match status" value="1"/>
</dbReference>
<keyword evidence="8 15" id="KW-0274">FAD</keyword>
<comment type="catalytic activity">
    <reaction evidence="13 17">
        <text>N(6)-[(R)-dihydrolipoyl]-L-lysyl-[protein] + NAD(+) = N(6)-[(R)-lipoyl]-L-lysyl-[protein] + NADH + H(+)</text>
        <dbReference type="Rhea" id="RHEA:15045"/>
        <dbReference type="Rhea" id="RHEA-COMP:10474"/>
        <dbReference type="Rhea" id="RHEA-COMP:10475"/>
        <dbReference type="ChEBI" id="CHEBI:15378"/>
        <dbReference type="ChEBI" id="CHEBI:57540"/>
        <dbReference type="ChEBI" id="CHEBI:57945"/>
        <dbReference type="ChEBI" id="CHEBI:83099"/>
        <dbReference type="ChEBI" id="CHEBI:83100"/>
        <dbReference type="EC" id="1.8.1.4"/>
    </reaction>
</comment>
<dbReference type="Pfam" id="PF07992">
    <property type="entry name" value="Pyr_redox_2"/>
    <property type="match status" value="1"/>
</dbReference>
<evidence type="ECO:0000256" key="4">
    <source>
        <dbReference type="ARBA" id="ARBA00012608"/>
    </source>
</evidence>
<dbReference type="InterPro" id="IPR036188">
    <property type="entry name" value="FAD/NAD-bd_sf"/>
</dbReference>
<dbReference type="Pfam" id="PF02852">
    <property type="entry name" value="Pyr_redox_dim"/>
    <property type="match status" value="1"/>
</dbReference>
<dbReference type="PANTHER" id="PTHR22912:SF217">
    <property type="entry name" value="DIHYDROLIPOYL DEHYDROGENASE"/>
    <property type="match status" value="1"/>
</dbReference>
<dbReference type="GO" id="GO:0005737">
    <property type="term" value="C:cytoplasm"/>
    <property type="evidence" value="ECO:0007669"/>
    <property type="project" value="UniProtKB-SubCell"/>
</dbReference>
<feature type="disulfide bond" description="Redox-active" evidence="16">
    <location>
        <begin position="42"/>
        <end position="47"/>
    </location>
</feature>
<dbReference type="InterPro" id="IPR006258">
    <property type="entry name" value="Lipoamide_DH"/>
</dbReference>
<comment type="cofactor">
    <cofactor evidence="15 17">
        <name>FAD</name>
        <dbReference type="ChEBI" id="CHEBI:57692"/>
    </cofactor>
    <text evidence="15 17">Binds 1 FAD per subunit.</text>
</comment>
<dbReference type="PROSITE" id="PS00076">
    <property type="entry name" value="PYRIDINE_REDOX_1"/>
    <property type="match status" value="1"/>
</dbReference>
<evidence type="ECO:0000256" key="10">
    <source>
        <dbReference type="ARBA" id="ARBA00023027"/>
    </source>
</evidence>
<evidence type="ECO:0000256" key="9">
    <source>
        <dbReference type="ARBA" id="ARBA00023002"/>
    </source>
</evidence>
<dbReference type="SUPFAM" id="SSF51905">
    <property type="entry name" value="FAD/NAD(P)-binding domain"/>
    <property type="match status" value="1"/>
</dbReference>
<dbReference type="GO" id="GO:0006103">
    <property type="term" value="P:2-oxoglutarate metabolic process"/>
    <property type="evidence" value="ECO:0007669"/>
    <property type="project" value="TreeGrafter"/>
</dbReference>
<keyword evidence="15" id="KW-0547">Nucleotide-binding</keyword>
<dbReference type="InterPro" id="IPR016156">
    <property type="entry name" value="FAD/NAD-linked_Rdtase_dimer_sf"/>
</dbReference>
<feature type="active site" description="Proton acceptor" evidence="14">
    <location>
        <position position="443"/>
    </location>
</feature>
<dbReference type="InterPro" id="IPR001100">
    <property type="entry name" value="Pyr_nuc-diS_OxRdtase"/>
</dbReference>
<name>A0AAF1BNS7_9STAP</name>
<dbReference type="SUPFAM" id="SSF55424">
    <property type="entry name" value="FAD/NAD-linked reductases, dimerisation (C-terminal) domain"/>
    <property type="match status" value="1"/>
</dbReference>
<keyword evidence="11" id="KW-1015">Disulfide bond</keyword>
<dbReference type="KEGG" id="nmy:CJ229_001790"/>
<keyword evidence="10 15" id="KW-0520">NAD</keyword>
<dbReference type="PRINTS" id="PR00411">
    <property type="entry name" value="PNDRDTASEI"/>
</dbReference>
<evidence type="ECO:0000256" key="11">
    <source>
        <dbReference type="ARBA" id="ARBA00023157"/>
    </source>
</evidence>
<keyword evidence="9 17" id="KW-0560">Oxidoreductase</keyword>
<organism evidence="20 21">
    <name type="scientific">Nosocomiicoccus massiliensis</name>
    <dbReference type="NCBI Taxonomy" id="1232430"/>
    <lineage>
        <taxon>Bacteria</taxon>
        <taxon>Bacillati</taxon>
        <taxon>Bacillota</taxon>
        <taxon>Bacilli</taxon>
        <taxon>Bacillales</taxon>
        <taxon>Staphylococcaceae</taxon>
        <taxon>Nosocomiicoccus</taxon>
    </lineage>
</organism>
<comment type="subcellular location">
    <subcellularLocation>
        <location evidence="2">Cytoplasm</location>
    </subcellularLocation>
</comment>
<accession>A0AAF1BNS7</accession>
<dbReference type="InterPro" id="IPR004099">
    <property type="entry name" value="Pyr_nucl-diS_OxRdtase_dimer"/>
</dbReference>
<feature type="binding site" evidence="15">
    <location>
        <position position="272"/>
    </location>
    <ligand>
        <name>NAD(+)</name>
        <dbReference type="ChEBI" id="CHEBI:57540"/>
    </ligand>
</feature>
<feature type="binding site" evidence="15">
    <location>
        <begin position="148"/>
        <end position="150"/>
    </location>
    <ligand>
        <name>FAD</name>
        <dbReference type="ChEBI" id="CHEBI:57692"/>
    </ligand>
</feature>
<evidence type="ECO:0000256" key="13">
    <source>
        <dbReference type="ARBA" id="ARBA00049187"/>
    </source>
</evidence>
<evidence type="ECO:0000256" key="17">
    <source>
        <dbReference type="RuleBase" id="RU003692"/>
    </source>
</evidence>
<feature type="binding site" evidence="15">
    <location>
        <position position="51"/>
    </location>
    <ligand>
        <name>FAD</name>
        <dbReference type="ChEBI" id="CHEBI:57692"/>
    </ligand>
</feature>
<feature type="domain" description="Pyridine nucleotide-disulphide oxidoreductase dimerisation" evidence="18">
    <location>
        <begin position="346"/>
        <end position="453"/>
    </location>
</feature>
<feature type="binding site" evidence="15">
    <location>
        <position position="208"/>
    </location>
    <ligand>
        <name>NAD(+)</name>
        <dbReference type="ChEBI" id="CHEBI:57540"/>
    </ligand>
</feature>
<evidence type="ECO:0000256" key="5">
    <source>
        <dbReference type="ARBA" id="ARBA00016961"/>
    </source>
</evidence>
<dbReference type="FunFam" id="3.30.390.30:FF:000001">
    <property type="entry name" value="Dihydrolipoyl dehydrogenase"/>
    <property type="match status" value="1"/>
</dbReference>
<keyword evidence="21" id="KW-1185">Reference proteome</keyword>
<feature type="binding site" evidence="15">
    <location>
        <position position="311"/>
    </location>
    <ligand>
        <name>FAD</name>
        <dbReference type="ChEBI" id="CHEBI:57692"/>
    </ligand>
</feature>
<evidence type="ECO:0000256" key="3">
    <source>
        <dbReference type="ARBA" id="ARBA00007532"/>
    </source>
</evidence>